<dbReference type="GO" id="GO:0006003">
    <property type="term" value="P:fructose 2,6-bisphosphate metabolic process"/>
    <property type="evidence" value="ECO:0007669"/>
    <property type="project" value="InterPro"/>
</dbReference>
<proteinExistence type="predicted"/>
<organism evidence="4 5">
    <name type="scientific">Takifugu bimaculatus</name>
    <dbReference type="NCBI Taxonomy" id="433685"/>
    <lineage>
        <taxon>Eukaryota</taxon>
        <taxon>Metazoa</taxon>
        <taxon>Chordata</taxon>
        <taxon>Craniata</taxon>
        <taxon>Vertebrata</taxon>
        <taxon>Euteleostomi</taxon>
        <taxon>Actinopterygii</taxon>
        <taxon>Neopterygii</taxon>
        <taxon>Teleostei</taxon>
        <taxon>Neoteleostei</taxon>
        <taxon>Acanthomorphata</taxon>
        <taxon>Eupercaria</taxon>
        <taxon>Tetraodontiformes</taxon>
        <taxon>Tetradontoidea</taxon>
        <taxon>Tetraodontidae</taxon>
        <taxon>Takifugu</taxon>
    </lineage>
</organism>
<evidence type="ECO:0000259" key="3">
    <source>
        <dbReference type="Pfam" id="PF01591"/>
    </source>
</evidence>
<dbReference type="InterPro" id="IPR013079">
    <property type="entry name" value="6Phosfructo_kin"/>
</dbReference>
<accession>A0A4Z2B9C4</accession>
<keyword evidence="5" id="KW-1185">Reference proteome</keyword>
<evidence type="ECO:0000256" key="1">
    <source>
        <dbReference type="ARBA" id="ARBA00022741"/>
    </source>
</evidence>
<dbReference type="SUPFAM" id="SSF52540">
    <property type="entry name" value="P-loop containing nucleoside triphosphate hydrolases"/>
    <property type="match status" value="1"/>
</dbReference>
<name>A0A4Z2B9C4_9TELE</name>
<dbReference type="GO" id="GO:0003873">
    <property type="term" value="F:6-phosphofructo-2-kinase activity"/>
    <property type="evidence" value="ECO:0007669"/>
    <property type="project" value="InterPro"/>
</dbReference>
<dbReference type="FunFam" id="3.40.50.300:FF:003238">
    <property type="entry name" value="6-phosphofructo-2-kinase/fructose-2, 6-biphosphatase 4"/>
    <property type="match status" value="1"/>
</dbReference>
<dbReference type="PANTHER" id="PTHR10606:SF14">
    <property type="entry name" value="6-PHOSPHOFRUCTO-2-KINASE_FRUCTOSE-2,6-BISPHOSPHATASE 4"/>
    <property type="match status" value="1"/>
</dbReference>
<comment type="caution">
    <text evidence="4">The sequence shown here is derived from an EMBL/GenBank/DDBJ whole genome shotgun (WGS) entry which is preliminary data.</text>
</comment>
<protein>
    <recommendedName>
        <fullName evidence="3">6-phosphofructo-2-kinase domain-containing protein</fullName>
    </recommendedName>
</protein>
<dbReference type="Pfam" id="PF01591">
    <property type="entry name" value="6PF2K"/>
    <property type="match status" value="1"/>
</dbReference>
<dbReference type="Proteomes" id="UP000516260">
    <property type="component" value="Chromosome 5"/>
</dbReference>
<evidence type="ECO:0000256" key="2">
    <source>
        <dbReference type="ARBA" id="ARBA00022840"/>
    </source>
</evidence>
<dbReference type="GO" id="GO:0005524">
    <property type="term" value="F:ATP binding"/>
    <property type="evidence" value="ECO:0007669"/>
    <property type="project" value="UniProtKB-KW"/>
</dbReference>
<reference evidence="4 5" key="1">
    <citation type="submission" date="2019-04" db="EMBL/GenBank/DDBJ databases">
        <title>The sequence and de novo assembly of Takifugu bimaculatus genome using PacBio and Hi-C technologies.</title>
        <authorList>
            <person name="Xu P."/>
            <person name="Liu B."/>
            <person name="Zhou Z."/>
        </authorList>
    </citation>
    <scope>NUCLEOTIDE SEQUENCE [LARGE SCALE GENOMIC DNA]</scope>
    <source>
        <strain evidence="4">TB-2018</strain>
        <tissue evidence="4">Muscle</tissue>
    </source>
</reference>
<keyword evidence="1" id="KW-0547">Nucleotide-binding</keyword>
<dbReference type="InterPro" id="IPR027417">
    <property type="entry name" value="P-loop_NTPase"/>
</dbReference>
<feature type="domain" description="6-phosphofructo-2-kinase" evidence="3">
    <location>
        <begin position="20"/>
        <end position="121"/>
    </location>
</feature>
<gene>
    <name evidence="4" type="ORF">fugu_004861</name>
</gene>
<dbReference type="GO" id="GO:0005829">
    <property type="term" value="C:cytosol"/>
    <property type="evidence" value="ECO:0007669"/>
    <property type="project" value="TreeGrafter"/>
</dbReference>
<dbReference type="PANTHER" id="PTHR10606">
    <property type="entry name" value="6-PHOSPHOFRUCTO-2-KINASE/FRUCTOSE-2,6-BISPHOSPHATASE"/>
    <property type="match status" value="1"/>
</dbReference>
<dbReference type="EMBL" id="SWLE01000018">
    <property type="protein sequence ID" value="TNM88607.1"/>
    <property type="molecule type" value="Genomic_DNA"/>
</dbReference>
<dbReference type="Gene3D" id="3.40.50.300">
    <property type="entry name" value="P-loop containing nucleotide triphosphate hydrolases"/>
    <property type="match status" value="1"/>
</dbReference>
<dbReference type="InterPro" id="IPR003094">
    <property type="entry name" value="6Pfruct_kin"/>
</dbReference>
<evidence type="ECO:0000313" key="4">
    <source>
        <dbReference type="EMBL" id="TNM88607.1"/>
    </source>
</evidence>
<keyword evidence="2" id="KW-0067">ATP-binding</keyword>
<dbReference type="AlphaFoldDB" id="A0A4Z2B9C4"/>
<sequence>MRGCSSRPKATQNQGRAVCMTNCPTLIVTVGLPARGKTYISKKLTRYLNWIGVPTREFNVGQYRRECVKIYKSFEFFSPDNEEGLKIRRQCASAALNDVRQYLTEEEGQVAVFDCNKHHQGKERNHHPVCRAERLQGFLC</sequence>
<evidence type="ECO:0000313" key="5">
    <source>
        <dbReference type="Proteomes" id="UP000516260"/>
    </source>
</evidence>
<dbReference type="GO" id="GO:0006000">
    <property type="term" value="P:fructose metabolic process"/>
    <property type="evidence" value="ECO:0007669"/>
    <property type="project" value="InterPro"/>
</dbReference>
<dbReference type="GO" id="GO:0004331">
    <property type="term" value="F:fructose-2,6-bisphosphate 2-phosphatase activity"/>
    <property type="evidence" value="ECO:0007669"/>
    <property type="project" value="TreeGrafter"/>
</dbReference>